<comment type="pathway">
    <text evidence="1">Siderophore biosynthesis.</text>
</comment>
<keyword evidence="10" id="KW-0614">Plasmid</keyword>
<dbReference type="NCBIfam" id="TIGR04316">
    <property type="entry name" value="dhbA_paeA"/>
    <property type="match status" value="1"/>
</dbReference>
<dbReference type="Proteomes" id="UP001277471">
    <property type="component" value="Unassembled WGS sequence"/>
</dbReference>
<accession>A0A0P0FBQ6</accession>
<dbReference type="FunFam" id="3.40.50.720:FF:000160">
    <property type="entry name" value="2,3-dihydro-2,3-dihydroxybenzoate dehydrogenase"/>
    <property type="match status" value="1"/>
</dbReference>
<dbReference type="PROSITE" id="PS00061">
    <property type="entry name" value="ADH_SHORT"/>
    <property type="match status" value="1"/>
</dbReference>
<evidence type="ECO:0000313" key="10">
    <source>
        <dbReference type="EMBL" id="QCO12242.1"/>
    </source>
</evidence>
<dbReference type="RefSeq" id="WP_035679368.1">
    <property type="nucleotide sequence ID" value="NZ_CP012916.1"/>
</dbReference>
<comment type="similarity">
    <text evidence="2">Belongs to the short-chain dehydrogenases/reductases (SDR) family.</text>
</comment>
<dbReference type="Pfam" id="PF13561">
    <property type="entry name" value="adh_short_C2"/>
    <property type="match status" value="1"/>
</dbReference>
<evidence type="ECO:0000256" key="5">
    <source>
        <dbReference type="ARBA" id="ARBA00052874"/>
    </source>
</evidence>
<dbReference type="GO" id="GO:0019290">
    <property type="term" value="P:siderophore biosynthetic process"/>
    <property type="evidence" value="ECO:0007669"/>
    <property type="project" value="InterPro"/>
</dbReference>
<name>A0A0P0FBQ6_AZOBR</name>
<dbReference type="NCBIfam" id="NF006074">
    <property type="entry name" value="PRK08220.1"/>
    <property type="match status" value="1"/>
</dbReference>
<keyword evidence="3 10" id="KW-0560">Oxidoreductase</keyword>
<dbReference type="PANTHER" id="PTHR24321:SF13">
    <property type="entry name" value="2,3-DIHYDRO-2,3-DIHYDROXYBENZOATE DEHYDROGENASE"/>
    <property type="match status" value="1"/>
</dbReference>
<evidence type="ECO:0000256" key="2">
    <source>
        <dbReference type="ARBA" id="ARBA00006484"/>
    </source>
</evidence>
<evidence type="ECO:0000256" key="7">
    <source>
        <dbReference type="ARBA" id="ARBA00067530"/>
    </source>
</evidence>
<keyword evidence="12" id="KW-1185">Reference proteome</keyword>
<reference evidence="9 12" key="2">
    <citation type="submission" date="2023-11" db="EMBL/GenBank/DDBJ databases">
        <title>MicrobeMod: A computational toolkit for identifying prokaryotic methylation and restriction-modification with nanopore sequencing.</title>
        <authorList>
            <person name="Crits-Christoph A."/>
            <person name="Kang S.C."/>
            <person name="Lee H."/>
            <person name="Ostrov N."/>
        </authorList>
    </citation>
    <scope>NUCLEOTIDE SEQUENCE [LARGE SCALE GENOMIC DNA]</scope>
    <source>
        <strain evidence="9 12">ATCC 29145</strain>
    </source>
</reference>
<comment type="catalytic activity">
    <reaction evidence="5">
        <text>(2S,3S)-2,3-dihydroxy-2,3-dihydrobenzoate + NAD(+) = 2,3-dihydroxybenzoate + NADH + H(+)</text>
        <dbReference type="Rhea" id="RHEA:23824"/>
        <dbReference type="ChEBI" id="CHEBI:15378"/>
        <dbReference type="ChEBI" id="CHEBI:36654"/>
        <dbReference type="ChEBI" id="CHEBI:57540"/>
        <dbReference type="ChEBI" id="CHEBI:57945"/>
        <dbReference type="ChEBI" id="CHEBI:58764"/>
        <dbReference type="EC" id="1.3.1.28"/>
    </reaction>
</comment>
<geneLocation type="plasmid" evidence="10 11">
    <name>p2</name>
</geneLocation>
<dbReference type="AlphaFoldDB" id="A0A0P0FBQ6"/>
<dbReference type="EMBL" id="JAWXYC010000005">
    <property type="protein sequence ID" value="MDX5955556.1"/>
    <property type="molecule type" value="Genomic_DNA"/>
</dbReference>
<dbReference type="Proteomes" id="UP000298774">
    <property type="component" value="Plasmid p2"/>
</dbReference>
<evidence type="ECO:0000256" key="1">
    <source>
        <dbReference type="ARBA" id="ARBA00004924"/>
    </source>
</evidence>
<dbReference type="PANTHER" id="PTHR24321">
    <property type="entry name" value="DEHYDROGENASES, SHORT CHAIN"/>
    <property type="match status" value="1"/>
</dbReference>
<dbReference type="KEGG" id="abf:AMK58_23115"/>
<dbReference type="InterPro" id="IPR036291">
    <property type="entry name" value="NAD(P)-bd_dom_sf"/>
</dbReference>
<dbReference type="SUPFAM" id="SSF51735">
    <property type="entry name" value="NAD(P)-binding Rossmann-fold domains"/>
    <property type="match status" value="1"/>
</dbReference>
<dbReference type="InterPro" id="IPR020904">
    <property type="entry name" value="Sc_DH/Rdtase_CS"/>
</dbReference>
<dbReference type="GeneID" id="56450651"/>
<dbReference type="PRINTS" id="PR01397">
    <property type="entry name" value="DHBDHDRGNASE"/>
</dbReference>
<proteinExistence type="inferred from homology"/>
<evidence type="ECO:0000313" key="9">
    <source>
        <dbReference type="EMBL" id="MDX5955556.1"/>
    </source>
</evidence>
<gene>
    <name evidence="9" type="primary">dhbA</name>
    <name evidence="10" type="ORF">D3868_24815</name>
    <name evidence="9" type="ORF">SIM66_30780</name>
</gene>
<sequence>MTDVAGRTVWVTGAGQGIGRAVADLFHARGAIVVAFDRHWHDGGEDSGERPYRAVPLDIADAGAVAGTCEALFAEGTRIDVLANVAGILRMGPVEAMTDADWHDSFAVNVAGPFHMMRAVIPAFKNGGKGGAIVSVSSNAAHVPRIGMAAYGASKAALTSLTMAVGLELAPHGVRCNVVSPGSTDTPMQRALWSGPDGAAQTIRGNPGQHKLGIPLGKLATPRDVAETVVFLASPAAGHITLADLLVDGGATLGR</sequence>
<dbReference type="PRINTS" id="PR00080">
    <property type="entry name" value="SDRFAMILY"/>
</dbReference>
<dbReference type="InterPro" id="IPR002347">
    <property type="entry name" value="SDR_fam"/>
</dbReference>
<protein>
    <recommendedName>
        <fullName evidence="7 8">2,3-dihydro-2,3-dihydroxybenzoate dehydrogenase</fullName>
        <ecNumber evidence="6 8">1.3.1.28</ecNumber>
    </recommendedName>
</protein>
<dbReference type="InterPro" id="IPR003560">
    <property type="entry name" value="DHB_DH"/>
</dbReference>
<evidence type="ECO:0000256" key="8">
    <source>
        <dbReference type="NCBIfam" id="TIGR04316"/>
    </source>
</evidence>
<dbReference type="EC" id="1.3.1.28" evidence="6 8"/>
<evidence type="ECO:0000313" key="12">
    <source>
        <dbReference type="Proteomes" id="UP001277471"/>
    </source>
</evidence>
<evidence type="ECO:0000313" key="11">
    <source>
        <dbReference type="Proteomes" id="UP000298774"/>
    </source>
</evidence>
<dbReference type="Gene3D" id="3.40.50.720">
    <property type="entry name" value="NAD(P)-binding Rossmann-like Domain"/>
    <property type="match status" value="1"/>
</dbReference>
<evidence type="ECO:0000256" key="4">
    <source>
        <dbReference type="ARBA" id="ARBA00023027"/>
    </source>
</evidence>
<organism evidence="10 11">
    <name type="scientific">Azospirillum brasilense</name>
    <dbReference type="NCBI Taxonomy" id="192"/>
    <lineage>
        <taxon>Bacteria</taxon>
        <taxon>Pseudomonadati</taxon>
        <taxon>Pseudomonadota</taxon>
        <taxon>Alphaproteobacteria</taxon>
        <taxon>Rhodospirillales</taxon>
        <taxon>Azospirillaceae</taxon>
        <taxon>Azospirillum</taxon>
    </lineage>
</organism>
<reference evidence="10 11" key="1">
    <citation type="submission" date="2018-09" db="EMBL/GenBank/DDBJ databases">
        <title>Whole genome based analysis of evolution and adaptive divergence in Indian and Brazilian strains of Azospirillum brasilense.</title>
        <authorList>
            <person name="Singh C."/>
            <person name="Tripathi A.K."/>
        </authorList>
    </citation>
    <scope>NUCLEOTIDE SEQUENCE [LARGE SCALE GENOMIC DNA]</scope>
    <source>
        <strain evidence="10 11">MTCC4038</strain>
        <plasmid evidence="10 11">p2</plasmid>
    </source>
</reference>
<dbReference type="EMBL" id="CP032341">
    <property type="protein sequence ID" value="QCO12242.1"/>
    <property type="molecule type" value="Genomic_DNA"/>
</dbReference>
<keyword evidence="4" id="KW-0520">NAD</keyword>
<evidence type="ECO:0000256" key="6">
    <source>
        <dbReference type="ARBA" id="ARBA00066334"/>
    </source>
</evidence>
<evidence type="ECO:0000256" key="3">
    <source>
        <dbReference type="ARBA" id="ARBA00023002"/>
    </source>
</evidence>
<dbReference type="GO" id="GO:0008667">
    <property type="term" value="F:2,3-dihydro-2,3-dihydroxybenzoate dehydrogenase activity"/>
    <property type="evidence" value="ECO:0007669"/>
    <property type="project" value="UniProtKB-UniRule"/>
</dbReference>